<dbReference type="InterPro" id="IPR009078">
    <property type="entry name" value="Ferritin-like_SF"/>
</dbReference>
<evidence type="ECO:0000313" key="4">
    <source>
        <dbReference type="EMBL" id="PQJ28811.1"/>
    </source>
</evidence>
<dbReference type="OrthoDB" id="9766544at2"/>
<dbReference type="PANTHER" id="PTHR23409">
    <property type="entry name" value="RIBONUCLEOSIDE-DIPHOSPHATE REDUCTASE SMALL CHAIN"/>
    <property type="match status" value="1"/>
</dbReference>
<dbReference type="Proteomes" id="UP000239907">
    <property type="component" value="Unassembled WGS sequence"/>
</dbReference>
<dbReference type="PANTHER" id="PTHR23409:SF18">
    <property type="entry name" value="RIBONUCLEOSIDE-DIPHOSPHATE REDUCTASE SUBUNIT M2"/>
    <property type="match status" value="1"/>
</dbReference>
<proteinExistence type="inferred from homology"/>
<accession>A0A2S7U308</accession>
<dbReference type="SUPFAM" id="SSF47240">
    <property type="entry name" value="Ferritin-like"/>
    <property type="match status" value="1"/>
</dbReference>
<dbReference type="InterPro" id="IPR000358">
    <property type="entry name" value="RNR_small_fam"/>
</dbReference>
<comment type="cofactor">
    <cofactor evidence="1">
        <name>Fe cation</name>
        <dbReference type="ChEBI" id="CHEBI:24875"/>
    </cofactor>
</comment>
<evidence type="ECO:0000256" key="2">
    <source>
        <dbReference type="ARBA" id="ARBA00009303"/>
    </source>
</evidence>
<dbReference type="Gene3D" id="1.10.620.20">
    <property type="entry name" value="Ribonucleotide Reductase, subunit A"/>
    <property type="match status" value="1"/>
</dbReference>
<organism evidence="4 5">
    <name type="scientific">Rubritalea profundi</name>
    <dbReference type="NCBI Taxonomy" id="1658618"/>
    <lineage>
        <taxon>Bacteria</taxon>
        <taxon>Pseudomonadati</taxon>
        <taxon>Verrucomicrobiota</taxon>
        <taxon>Verrucomicrobiia</taxon>
        <taxon>Verrucomicrobiales</taxon>
        <taxon>Rubritaleaceae</taxon>
        <taxon>Rubritalea</taxon>
    </lineage>
</organism>
<evidence type="ECO:0000256" key="1">
    <source>
        <dbReference type="ARBA" id="ARBA00001962"/>
    </source>
</evidence>
<sequence>MSTTTVTLGDRTFEIDEAKAQEAYAAKKVINGRDTMFFNILPLKYQWAYELYKEMKNNHWEPEDIALRGDAAQWPSISEDQQQAVQMLLGYQATSGEITGAEEIYAIRDIVTAPELKLVFGRYVHEQNTQQDVLVHIFSSLSLDPVACTKHFAEAASKVKALTDKHLVELDRSADMTQLANKQAFAKNTFLFSQCMEGLQFYSLYAVVLEMGRTGKLTGTAEILASLLCDAGFRCELFRKLFSELNRENNDIRTDAFDAELVALMDEAVALEKSFIRDYLSGAASAGLENDTLDSYIDHVAARRLAACGLGPATDPSPLPWLDEVFFPAGANQANAAATQSQTEFQDDDL</sequence>
<dbReference type="RefSeq" id="WP_105043302.1">
    <property type="nucleotide sequence ID" value="NZ_MQWA01000001.1"/>
</dbReference>
<comment type="similarity">
    <text evidence="2">Belongs to the ribonucleoside diphosphate reductase small chain family.</text>
</comment>
<dbReference type="InterPro" id="IPR033909">
    <property type="entry name" value="RNR_small"/>
</dbReference>
<dbReference type="CDD" id="cd01049">
    <property type="entry name" value="RNRR2"/>
    <property type="match status" value="1"/>
</dbReference>
<dbReference type="UniPathway" id="UPA00326"/>
<dbReference type="GO" id="GO:0004748">
    <property type="term" value="F:ribonucleoside-diphosphate reductase activity, thioredoxin disulfide as acceptor"/>
    <property type="evidence" value="ECO:0007669"/>
    <property type="project" value="UniProtKB-EC"/>
</dbReference>
<dbReference type="Pfam" id="PF00268">
    <property type="entry name" value="Ribonuc_red_sm"/>
    <property type="match status" value="1"/>
</dbReference>
<keyword evidence="5" id="KW-1185">Reference proteome</keyword>
<dbReference type="EMBL" id="MQWA01000001">
    <property type="protein sequence ID" value="PQJ28811.1"/>
    <property type="molecule type" value="Genomic_DNA"/>
</dbReference>
<name>A0A2S7U308_9BACT</name>
<reference evidence="4 5" key="1">
    <citation type="submission" date="2016-12" db="EMBL/GenBank/DDBJ databases">
        <title>Study of bacterial adaptation to deep sea.</title>
        <authorList>
            <person name="Song J."/>
            <person name="Yoshizawa S."/>
            <person name="Kogure K."/>
        </authorList>
    </citation>
    <scope>NUCLEOTIDE SEQUENCE [LARGE SCALE GENOMIC DNA]</scope>
    <source>
        <strain evidence="4 5">SAORIC-165</strain>
    </source>
</reference>
<gene>
    <name evidence="4" type="ORF">BSZ32_10125</name>
</gene>
<dbReference type="EC" id="1.17.4.1" evidence="3"/>
<protein>
    <recommendedName>
        <fullName evidence="3">ribonucleoside-diphosphate reductase</fullName>
        <ecNumber evidence="3">1.17.4.1</ecNumber>
    </recommendedName>
</protein>
<dbReference type="AlphaFoldDB" id="A0A2S7U308"/>
<evidence type="ECO:0000256" key="3">
    <source>
        <dbReference type="ARBA" id="ARBA00012274"/>
    </source>
</evidence>
<dbReference type="GO" id="GO:0009263">
    <property type="term" value="P:deoxyribonucleotide biosynthetic process"/>
    <property type="evidence" value="ECO:0007669"/>
    <property type="project" value="InterPro"/>
</dbReference>
<dbReference type="InterPro" id="IPR012348">
    <property type="entry name" value="RNR-like"/>
</dbReference>
<comment type="caution">
    <text evidence="4">The sequence shown here is derived from an EMBL/GenBank/DDBJ whole genome shotgun (WGS) entry which is preliminary data.</text>
</comment>
<evidence type="ECO:0000313" key="5">
    <source>
        <dbReference type="Proteomes" id="UP000239907"/>
    </source>
</evidence>